<dbReference type="PANTHER" id="PTHR43047">
    <property type="entry name" value="TWO-COMPONENT HISTIDINE PROTEIN KINASE"/>
    <property type="match status" value="1"/>
</dbReference>
<dbReference type="SUPFAM" id="SSF55874">
    <property type="entry name" value="ATPase domain of HSP90 chaperone/DNA topoisomerase II/histidine kinase"/>
    <property type="match status" value="1"/>
</dbReference>
<feature type="domain" description="Response regulatory" evidence="12">
    <location>
        <begin position="715"/>
        <end position="832"/>
    </location>
</feature>
<dbReference type="CDD" id="cd00082">
    <property type="entry name" value="HisKA"/>
    <property type="match status" value="1"/>
</dbReference>
<dbReference type="RefSeq" id="WP_184044404.1">
    <property type="nucleotide sequence ID" value="NZ_JACIGK010000012.1"/>
</dbReference>
<dbReference type="InterPro" id="IPR004358">
    <property type="entry name" value="Sig_transdc_His_kin-like_C"/>
</dbReference>
<keyword evidence="6 14" id="KW-0418">Kinase</keyword>
<keyword evidence="10" id="KW-1133">Transmembrane helix</keyword>
<dbReference type="PANTHER" id="PTHR43047:SF63">
    <property type="entry name" value="HISTIDINE KINASE"/>
    <property type="match status" value="1"/>
</dbReference>
<evidence type="ECO:0000256" key="6">
    <source>
        <dbReference type="ARBA" id="ARBA00022777"/>
    </source>
</evidence>
<dbReference type="EMBL" id="JACIGK010000012">
    <property type="protein sequence ID" value="MBB4266230.1"/>
    <property type="molecule type" value="Genomic_DNA"/>
</dbReference>
<comment type="catalytic activity">
    <reaction evidence="1">
        <text>ATP + protein L-histidine = ADP + protein N-phospho-L-histidine.</text>
        <dbReference type="EC" id="2.7.13.3"/>
    </reaction>
</comment>
<evidence type="ECO:0000256" key="1">
    <source>
        <dbReference type="ARBA" id="ARBA00000085"/>
    </source>
</evidence>
<dbReference type="SUPFAM" id="SSF47384">
    <property type="entry name" value="Homodimeric domain of signal transducing histidine kinase"/>
    <property type="match status" value="1"/>
</dbReference>
<evidence type="ECO:0000259" key="12">
    <source>
        <dbReference type="PROSITE" id="PS50110"/>
    </source>
</evidence>
<dbReference type="SUPFAM" id="SSF52172">
    <property type="entry name" value="CheY-like"/>
    <property type="match status" value="2"/>
</dbReference>
<feature type="compositionally biased region" description="Low complexity" evidence="9">
    <location>
        <begin position="565"/>
        <end position="586"/>
    </location>
</feature>
<evidence type="ECO:0000256" key="4">
    <source>
        <dbReference type="ARBA" id="ARBA00022553"/>
    </source>
</evidence>
<dbReference type="AlphaFoldDB" id="A0A7W6RCX6"/>
<dbReference type="Pfam" id="PF00072">
    <property type="entry name" value="Response_reg"/>
    <property type="match status" value="2"/>
</dbReference>
<dbReference type="InterPro" id="IPR036890">
    <property type="entry name" value="HATPase_C_sf"/>
</dbReference>
<feature type="transmembrane region" description="Helical" evidence="10">
    <location>
        <begin position="15"/>
        <end position="40"/>
    </location>
</feature>
<dbReference type="SMART" id="SM00448">
    <property type="entry name" value="REC"/>
    <property type="match status" value="2"/>
</dbReference>
<dbReference type="FunFam" id="3.30.565.10:FF:000010">
    <property type="entry name" value="Sensor histidine kinase RcsC"/>
    <property type="match status" value="1"/>
</dbReference>
<dbReference type="GO" id="GO:0005886">
    <property type="term" value="C:plasma membrane"/>
    <property type="evidence" value="ECO:0007669"/>
    <property type="project" value="TreeGrafter"/>
</dbReference>
<evidence type="ECO:0000259" key="11">
    <source>
        <dbReference type="PROSITE" id="PS50109"/>
    </source>
</evidence>
<keyword evidence="14" id="KW-0238">DNA-binding</keyword>
<evidence type="ECO:0000259" key="13">
    <source>
        <dbReference type="PROSITE" id="PS50885"/>
    </source>
</evidence>
<feature type="domain" description="HAMP" evidence="13">
    <location>
        <begin position="219"/>
        <end position="273"/>
    </location>
</feature>
<dbReference type="Gene3D" id="3.30.565.10">
    <property type="entry name" value="Histidine kinase-like ATPase, C-terminal domain"/>
    <property type="match status" value="1"/>
</dbReference>
<comment type="subcellular location">
    <subcellularLocation>
        <location evidence="2">Membrane</location>
    </subcellularLocation>
</comment>
<dbReference type="InterPro" id="IPR001789">
    <property type="entry name" value="Sig_transdc_resp-reg_receiver"/>
</dbReference>
<dbReference type="Gene3D" id="1.10.287.130">
    <property type="match status" value="1"/>
</dbReference>
<keyword evidence="10" id="KW-0812">Transmembrane</keyword>
<dbReference type="PROSITE" id="PS50110">
    <property type="entry name" value="RESPONSE_REGULATORY"/>
    <property type="match status" value="2"/>
</dbReference>
<keyword evidence="4 8" id="KW-0597">Phosphoprotein</keyword>
<dbReference type="GO" id="GO:0003677">
    <property type="term" value="F:DNA binding"/>
    <property type="evidence" value="ECO:0007669"/>
    <property type="project" value="UniProtKB-KW"/>
</dbReference>
<feature type="domain" description="Histidine kinase" evidence="11">
    <location>
        <begin position="320"/>
        <end position="549"/>
    </location>
</feature>
<dbReference type="CDD" id="cd00156">
    <property type="entry name" value="REC"/>
    <property type="match status" value="1"/>
</dbReference>
<evidence type="ECO:0000256" key="9">
    <source>
        <dbReference type="SAM" id="MobiDB-lite"/>
    </source>
</evidence>
<feature type="modified residue" description="4-aspartylphosphate" evidence="8">
    <location>
        <position position="644"/>
    </location>
</feature>
<protein>
    <recommendedName>
        <fullName evidence="3">histidine kinase</fullName>
        <ecNumber evidence="3">2.7.13.3</ecNumber>
    </recommendedName>
</protein>
<keyword evidence="5" id="KW-0808">Transferase</keyword>
<dbReference type="GO" id="GO:0000155">
    <property type="term" value="F:phosphorelay sensor kinase activity"/>
    <property type="evidence" value="ECO:0007669"/>
    <property type="project" value="InterPro"/>
</dbReference>
<dbReference type="InterPro" id="IPR005467">
    <property type="entry name" value="His_kinase_dom"/>
</dbReference>
<dbReference type="InterPro" id="IPR003660">
    <property type="entry name" value="HAMP_dom"/>
</dbReference>
<dbReference type="InterPro" id="IPR003661">
    <property type="entry name" value="HisK_dim/P_dom"/>
</dbReference>
<dbReference type="InterPro" id="IPR036097">
    <property type="entry name" value="HisK_dim/P_sf"/>
</dbReference>
<feature type="domain" description="Response regulatory" evidence="12">
    <location>
        <begin position="595"/>
        <end position="708"/>
    </location>
</feature>
<proteinExistence type="predicted"/>
<evidence type="ECO:0000256" key="8">
    <source>
        <dbReference type="PROSITE-ProRule" id="PRU00169"/>
    </source>
</evidence>
<dbReference type="PROSITE" id="PS50109">
    <property type="entry name" value="HIS_KIN"/>
    <property type="match status" value="1"/>
</dbReference>
<organism evidence="14 15">
    <name type="scientific">Roseospira visakhapatnamensis</name>
    <dbReference type="NCBI Taxonomy" id="390880"/>
    <lineage>
        <taxon>Bacteria</taxon>
        <taxon>Pseudomonadati</taxon>
        <taxon>Pseudomonadota</taxon>
        <taxon>Alphaproteobacteria</taxon>
        <taxon>Rhodospirillales</taxon>
        <taxon>Rhodospirillaceae</taxon>
        <taxon>Roseospira</taxon>
    </lineage>
</organism>
<name>A0A7W6RCX6_9PROT</name>
<dbReference type="PROSITE" id="PS50885">
    <property type="entry name" value="HAMP"/>
    <property type="match status" value="1"/>
</dbReference>
<sequence length="851" mass="92366">MLKFSEYSIRGKMNAVIFFSNALLLVIIAASFSVWSYLAYKQSLESRMMAVAGQLANATPLGVATDNHGAVGAFLNGYDHEKAIAVATILDRDLNLMTRADGSPFAIYVRGDQPLARPAPADPWAVLPGDLGPVVARALATLGAETAGERDATRAVTWAGNRALVVHPLMYEGGLIGHVLILSDLHPFWDLALDRAPFFALALLGLLAVAFLVADRVQRLVTKPIVDLARTVRAITDGQRFDQQIEGRRYSGELAEFVLDFNALLRVVNARDKALERSNATLAKRVEERTAELLRKNKALAVASEQAQAANIAKTQFVQVITHELRTPLNAIKGYNDMLLDTFEDEDDDDEEIDREEVLHCLNQTRLAVRHNIDLVNQVLDFSSIEAGKLTVQPRTHDLREILAEIESTIFEYAKKNDNRVRLDIADGVGEIETDKTRLKQCLINVMGNACKFTEKGEITLSVDVRERSGVPWVRFVVRDTGVGIPPDKLQTIFEPFSQVDSSMSRKFPGTGLGLALVKKVVTMFGGRVWAESAEGQGSAFFIEVPRTLGAGTVAEGAAAAALAPPAQDPASPCTARPGAPDAAADPARDRTRPLVLLIDDDPAFHDRLRPALVDQGYRTAHAYNGEEGLAQARELAPLAILLDIIMPGKDGWQVLEEVKTDPALSRIPVVVATMAGNADLAITLGAADVFPKPLDADLLMACLDRWRFDGRSAHALVIDDDAFTRDLLRRGLEKHGWTVTEAADGRQGLAALESTGAPAVILLDLMMPEVDGFQVVRRLRERPDWAAIPVIVMTAKDLSREEQAFLNANVGSVLEKGTFEARALLAQIEGLVGVTATDDDAGSPPGPTPP</sequence>
<dbReference type="SMART" id="SM00387">
    <property type="entry name" value="HATPase_c"/>
    <property type="match status" value="1"/>
</dbReference>
<dbReference type="InterPro" id="IPR003594">
    <property type="entry name" value="HATPase_dom"/>
</dbReference>
<dbReference type="PRINTS" id="PR00344">
    <property type="entry name" value="BCTRLSENSOR"/>
</dbReference>
<evidence type="ECO:0000256" key="3">
    <source>
        <dbReference type="ARBA" id="ARBA00012438"/>
    </source>
</evidence>
<dbReference type="CDD" id="cd16922">
    <property type="entry name" value="HATPase_EvgS-ArcB-TorS-like"/>
    <property type="match status" value="1"/>
</dbReference>
<evidence type="ECO:0000313" key="14">
    <source>
        <dbReference type="EMBL" id="MBB4266230.1"/>
    </source>
</evidence>
<keyword evidence="7" id="KW-0902">Two-component regulatory system</keyword>
<evidence type="ECO:0000313" key="15">
    <source>
        <dbReference type="Proteomes" id="UP000554286"/>
    </source>
</evidence>
<dbReference type="InterPro" id="IPR011006">
    <property type="entry name" value="CheY-like_superfamily"/>
</dbReference>
<dbReference type="SMART" id="SM00388">
    <property type="entry name" value="HisKA"/>
    <property type="match status" value="1"/>
</dbReference>
<dbReference type="Gene3D" id="3.40.50.2300">
    <property type="match status" value="2"/>
</dbReference>
<dbReference type="Gene3D" id="6.10.340.10">
    <property type="match status" value="1"/>
</dbReference>
<dbReference type="Pfam" id="PF00512">
    <property type="entry name" value="HisKA"/>
    <property type="match status" value="1"/>
</dbReference>
<gene>
    <name evidence="14" type="ORF">GGD89_001861</name>
</gene>
<accession>A0A7W6RCX6</accession>
<evidence type="ECO:0000256" key="5">
    <source>
        <dbReference type="ARBA" id="ARBA00022679"/>
    </source>
</evidence>
<keyword evidence="15" id="KW-1185">Reference proteome</keyword>
<comment type="caution">
    <text evidence="14">The sequence shown here is derived from an EMBL/GenBank/DDBJ whole genome shotgun (WGS) entry which is preliminary data.</text>
</comment>
<dbReference type="EC" id="2.7.13.3" evidence="3"/>
<feature type="region of interest" description="Disordered" evidence="9">
    <location>
        <begin position="565"/>
        <end position="588"/>
    </location>
</feature>
<evidence type="ECO:0000256" key="2">
    <source>
        <dbReference type="ARBA" id="ARBA00004370"/>
    </source>
</evidence>
<evidence type="ECO:0000256" key="10">
    <source>
        <dbReference type="SAM" id="Phobius"/>
    </source>
</evidence>
<dbReference type="Proteomes" id="UP000554286">
    <property type="component" value="Unassembled WGS sequence"/>
</dbReference>
<feature type="modified residue" description="4-aspartylphosphate" evidence="8">
    <location>
        <position position="765"/>
    </location>
</feature>
<dbReference type="Pfam" id="PF02518">
    <property type="entry name" value="HATPase_c"/>
    <property type="match status" value="1"/>
</dbReference>
<keyword evidence="10" id="KW-0472">Membrane</keyword>
<dbReference type="GO" id="GO:0009927">
    <property type="term" value="F:histidine phosphotransfer kinase activity"/>
    <property type="evidence" value="ECO:0007669"/>
    <property type="project" value="TreeGrafter"/>
</dbReference>
<reference evidence="14 15" key="1">
    <citation type="submission" date="2020-08" db="EMBL/GenBank/DDBJ databases">
        <title>Genome sequencing of Purple Non-Sulfur Bacteria from various extreme environments.</title>
        <authorList>
            <person name="Mayer M."/>
        </authorList>
    </citation>
    <scope>NUCLEOTIDE SEQUENCE [LARGE SCALE GENOMIC DNA]</scope>
    <source>
        <strain evidence="14 15">JA131</strain>
    </source>
</reference>
<evidence type="ECO:0000256" key="7">
    <source>
        <dbReference type="ARBA" id="ARBA00023012"/>
    </source>
</evidence>